<evidence type="ECO:0000256" key="3">
    <source>
        <dbReference type="ARBA" id="ARBA00022692"/>
    </source>
</evidence>
<dbReference type="Pfam" id="PF03631">
    <property type="entry name" value="Virul_fac_BrkB"/>
    <property type="match status" value="1"/>
</dbReference>
<evidence type="ECO:0000256" key="1">
    <source>
        <dbReference type="ARBA" id="ARBA00004651"/>
    </source>
</evidence>
<evidence type="ECO:0000256" key="5">
    <source>
        <dbReference type="ARBA" id="ARBA00023136"/>
    </source>
</evidence>
<dbReference type="PANTHER" id="PTHR30213:SF0">
    <property type="entry name" value="UPF0761 MEMBRANE PROTEIN YIHY"/>
    <property type="match status" value="1"/>
</dbReference>
<keyword evidence="2" id="KW-1003">Cell membrane</keyword>
<dbReference type="EMBL" id="CP049888">
    <property type="protein sequence ID" value="QIL49968.1"/>
    <property type="molecule type" value="Genomic_DNA"/>
</dbReference>
<dbReference type="NCBIfam" id="TIGR00765">
    <property type="entry name" value="yihY_not_rbn"/>
    <property type="match status" value="1"/>
</dbReference>
<gene>
    <name evidence="7" type="ORF">G7084_00675</name>
</gene>
<keyword evidence="5 6" id="KW-0472">Membrane</keyword>
<keyword evidence="4 6" id="KW-1133">Transmembrane helix</keyword>
<feature type="transmembrane region" description="Helical" evidence="6">
    <location>
        <begin position="33"/>
        <end position="55"/>
    </location>
</feature>
<feature type="transmembrane region" description="Helical" evidence="6">
    <location>
        <begin position="91"/>
        <end position="112"/>
    </location>
</feature>
<feature type="transmembrane region" description="Helical" evidence="6">
    <location>
        <begin position="203"/>
        <end position="228"/>
    </location>
</feature>
<feature type="transmembrane region" description="Helical" evidence="6">
    <location>
        <begin position="240"/>
        <end position="268"/>
    </location>
</feature>
<evidence type="ECO:0000256" key="4">
    <source>
        <dbReference type="ARBA" id="ARBA00022989"/>
    </source>
</evidence>
<feature type="transmembrane region" description="Helical" evidence="6">
    <location>
        <begin position="133"/>
        <end position="156"/>
    </location>
</feature>
<evidence type="ECO:0000313" key="7">
    <source>
        <dbReference type="EMBL" id="QIL49968.1"/>
    </source>
</evidence>
<reference evidence="7 8" key="1">
    <citation type="submission" date="2020-03" db="EMBL/GenBank/DDBJ databases">
        <title>Weissella sp. nov., isolated from Cybister lewisianus.</title>
        <authorList>
            <person name="Hyun D.-W."/>
            <person name="Bae J.-W."/>
        </authorList>
    </citation>
    <scope>NUCLEOTIDE SEQUENCE [LARGE SCALE GENOMIC DNA]</scope>
    <source>
        <strain evidence="7 8">HDW19</strain>
    </source>
</reference>
<organism evidence="7 8">
    <name type="scientific">Weissella coleopterorum</name>
    <dbReference type="NCBI Taxonomy" id="2714949"/>
    <lineage>
        <taxon>Bacteria</taxon>
        <taxon>Bacillati</taxon>
        <taxon>Bacillota</taxon>
        <taxon>Bacilli</taxon>
        <taxon>Lactobacillales</taxon>
        <taxon>Lactobacillaceae</taxon>
        <taxon>Weissella</taxon>
    </lineage>
</organism>
<dbReference type="KEGG" id="wco:G7084_00675"/>
<dbReference type="RefSeq" id="WP_166009114.1">
    <property type="nucleotide sequence ID" value="NZ_CP049888.1"/>
</dbReference>
<feature type="transmembrane region" description="Helical" evidence="6">
    <location>
        <begin position="176"/>
        <end position="196"/>
    </location>
</feature>
<accession>A0A6G8AY27</accession>
<proteinExistence type="predicted"/>
<protein>
    <submittedName>
        <fullName evidence="7">YihY/virulence factor BrkB family protein</fullName>
    </submittedName>
</protein>
<keyword evidence="3 6" id="KW-0812">Transmembrane</keyword>
<sequence>MKKTIKKVTDNLYIKTIYNTVTRINLGVATAAISYYGFLSLFPAIIFLAAILPLLGLTTDVIMHFLDNGMPKSIAGMLLPMIESILKHPGVGTLSLSALVALWSLSRVVAMIRQAQNEIYDVKVSNNSLLGRAISVAWLILLLGIMGVLFLLFSIGTNILDALPINAQLTNQLNHIKSAAIPIGMFFGLCLFNFLIPAKNPRFIFVMLGTGVQLLGMLALAKGFGFYVKLAGHSYSFYQAIGSVVILMIWLNLVATIALIGTMVTAILDQLWPQKKAPFSKVNQILERTENKNKSD</sequence>
<dbReference type="AlphaFoldDB" id="A0A6G8AY27"/>
<keyword evidence="8" id="KW-1185">Reference proteome</keyword>
<dbReference type="PIRSF" id="PIRSF035875">
    <property type="entry name" value="RNase_BN"/>
    <property type="match status" value="1"/>
</dbReference>
<name>A0A6G8AY27_9LACO</name>
<dbReference type="PANTHER" id="PTHR30213">
    <property type="entry name" value="INNER MEMBRANE PROTEIN YHJD"/>
    <property type="match status" value="1"/>
</dbReference>
<dbReference type="Proteomes" id="UP000500741">
    <property type="component" value="Chromosome"/>
</dbReference>
<evidence type="ECO:0000256" key="2">
    <source>
        <dbReference type="ARBA" id="ARBA00022475"/>
    </source>
</evidence>
<comment type="subcellular location">
    <subcellularLocation>
        <location evidence="1">Cell membrane</location>
        <topology evidence="1">Multi-pass membrane protein</topology>
    </subcellularLocation>
</comment>
<evidence type="ECO:0000256" key="6">
    <source>
        <dbReference type="SAM" id="Phobius"/>
    </source>
</evidence>
<dbReference type="InterPro" id="IPR017039">
    <property type="entry name" value="Virul_fac_BrkB"/>
</dbReference>
<evidence type="ECO:0000313" key="8">
    <source>
        <dbReference type="Proteomes" id="UP000500741"/>
    </source>
</evidence>
<dbReference type="GO" id="GO:0005886">
    <property type="term" value="C:plasma membrane"/>
    <property type="evidence" value="ECO:0007669"/>
    <property type="project" value="UniProtKB-SubCell"/>
</dbReference>